<dbReference type="PANTHER" id="PTHR11070">
    <property type="entry name" value="UVRD / RECB / PCRA DNA HELICASE FAMILY MEMBER"/>
    <property type="match status" value="1"/>
</dbReference>
<evidence type="ECO:0000256" key="8">
    <source>
        <dbReference type="ARBA" id="ARBA00034617"/>
    </source>
</evidence>
<evidence type="ECO:0000313" key="14">
    <source>
        <dbReference type="EMBL" id="USR89785.1"/>
    </source>
</evidence>
<gene>
    <name evidence="14" type="primary">pcrA</name>
    <name evidence="14" type="ORF">NEA10_13010</name>
</gene>
<dbReference type="InterPro" id="IPR000212">
    <property type="entry name" value="DNA_helicase_UvrD/REP"/>
</dbReference>
<evidence type="ECO:0000256" key="3">
    <source>
        <dbReference type="ARBA" id="ARBA00022801"/>
    </source>
</evidence>
<dbReference type="InterPro" id="IPR005751">
    <property type="entry name" value="ATP-dep_DNA_helicase_PcrA"/>
</dbReference>
<comment type="catalytic activity">
    <reaction evidence="9 11">
        <text>ATP + H2O = ADP + phosphate + H(+)</text>
        <dbReference type="Rhea" id="RHEA:13065"/>
        <dbReference type="ChEBI" id="CHEBI:15377"/>
        <dbReference type="ChEBI" id="CHEBI:15378"/>
        <dbReference type="ChEBI" id="CHEBI:30616"/>
        <dbReference type="ChEBI" id="CHEBI:43474"/>
        <dbReference type="ChEBI" id="CHEBI:456216"/>
        <dbReference type="EC" id="5.6.2.4"/>
    </reaction>
</comment>
<evidence type="ECO:0000256" key="9">
    <source>
        <dbReference type="ARBA" id="ARBA00048988"/>
    </source>
</evidence>
<dbReference type="NCBIfam" id="TIGR01073">
    <property type="entry name" value="pcrA"/>
    <property type="match status" value="1"/>
</dbReference>
<feature type="binding site" evidence="10">
    <location>
        <begin position="30"/>
        <end position="37"/>
    </location>
    <ligand>
        <name>ATP</name>
        <dbReference type="ChEBI" id="CHEBI:30616"/>
    </ligand>
</feature>
<evidence type="ECO:0000313" key="15">
    <source>
        <dbReference type="Proteomes" id="UP001056708"/>
    </source>
</evidence>
<evidence type="ECO:0000256" key="11">
    <source>
        <dbReference type="RuleBase" id="RU364053"/>
    </source>
</evidence>
<dbReference type="Gene3D" id="3.40.50.300">
    <property type="entry name" value="P-loop containing nucleotide triphosphate hydrolases"/>
    <property type="match status" value="2"/>
</dbReference>
<organism evidence="14 15">
    <name type="scientific">Phormidium yuhuli AB48</name>
    <dbReference type="NCBI Taxonomy" id="2940671"/>
    <lineage>
        <taxon>Bacteria</taxon>
        <taxon>Bacillati</taxon>
        <taxon>Cyanobacteriota</taxon>
        <taxon>Cyanophyceae</taxon>
        <taxon>Oscillatoriophycideae</taxon>
        <taxon>Oscillatoriales</taxon>
        <taxon>Oscillatoriaceae</taxon>
        <taxon>Phormidium</taxon>
        <taxon>Phormidium yuhuli</taxon>
    </lineage>
</organism>
<dbReference type="InterPro" id="IPR014016">
    <property type="entry name" value="UvrD-like_ATP-bd"/>
</dbReference>
<dbReference type="PROSITE" id="PS51198">
    <property type="entry name" value="UVRD_HELICASE_ATP_BIND"/>
    <property type="match status" value="1"/>
</dbReference>
<evidence type="ECO:0000256" key="1">
    <source>
        <dbReference type="ARBA" id="ARBA00009922"/>
    </source>
</evidence>
<protein>
    <recommendedName>
        <fullName evidence="11">ATP-dependent DNA helicase</fullName>
        <ecNumber evidence="11">5.6.2.4</ecNumber>
    </recommendedName>
</protein>
<evidence type="ECO:0000256" key="10">
    <source>
        <dbReference type="PROSITE-ProRule" id="PRU00560"/>
    </source>
</evidence>
<keyword evidence="7" id="KW-0413">Isomerase</keyword>
<keyword evidence="6 11" id="KW-0238">DNA-binding</keyword>
<evidence type="ECO:0000259" key="12">
    <source>
        <dbReference type="PROSITE" id="PS51198"/>
    </source>
</evidence>
<dbReference type="InterPro" id="IPR013986">
    <property type="entry name" value="DExx_box_DNA_helicase_dom_sf"/>
</dbReference>
<evidence type="ECO:0000256" key="7">
    <source>
        <dbReference type="ARBA" id="ARBA00023235"/>
    </source>
</evidence>
<dbReference type="EMBL" id="CP098611">
    <property type="protein sequence ID" value="USR89785.1"/>
    <property type="molecule type" value="Genomic_DNA"/>
</dbReference>
<dbReference type="GO" id="GO:0016787">
    <property type="term" value="F:hydrolase activity"/>
    <property type="evidence" value="ECO:0007669"/>
    <property type="project" value="UniProtKB-KW"/>
</dbReference>
<dbReference type="PROSITE" id="PS51217">
    <property type="entry name" value="UVRD_HELICASE_CTER"/>
    <property type="match status" value="1"/>
</dbReference>
<comment type="similarity">
    <text evidence="1 11">Belongs to the helicase family. UvrD subfamily.</text>
</comment>
<dbReference type="Pfam" id="PF13361">
    <property type="entry name" value="UvrD_C"/>
    <property type="match status" value="1"/>
</dbReference>
<keyword evidence="2 10" id="KW-0547">Nucleotide-binding</keyword>
<dbReference type="SUPFAM" id="SSF52540">
    <property type="entry name" value="P-loop containing nucleoside triphosphate hydrolases"/>
    <property type="match status" value="1"/>
</dbReference>
<evidence type="ECO:0000256" key="4">
    <source>
        <dbReference type="ARBA" id="ARBA00022806"/>
    </source>
</evidence>
<evidence type="ECO:0000256" key="2">
    <source>
        <dbReference type="ARBA" id="ARBA00022741"/>
    </source>
</evidence>
<dbReference type="Gene3D" id="1.10.486.10">
    <property type="entry name" value="PCRA, domain 4"/>
    <property type="match status" value="1"/>
</dbReference>
<dbReference type="Pfam" id="PF00580">
    <property type="entry name" value="UvrD-helicase"/>
    <property type="match status" value="1"/>
</dbReference>
<dbReference type="RefSeq" id="WP_252660963.1">
    <property type="nucleotide sequence ID" value="NZ_CP098611.1"/>
</dbReference>
<comment type="catalytic activity">
    <reaction evidence="8">
        <text>Couples ATP hydrolysis with the unwinding of duplex DNA by translocating in the 3'-5' direction.</text>
        <dbReference type="EC" id="5.6.2.4"/>
    </reaction>
</comment>
<keyword evidence="5 10" id="KW-0067">ATP-binding</keyword>
<evidence type="ECO:0000256" key="6">
    <source>
        <dbReference type="ARBA" id="ARBA00023125"/>
    </source>
</evidence>
<accession>A0ABY5ALT5</accession>
<keyword evidence="3 10" id="KW-0378">Hydrolase</keyword>
<evidence type="ECO:0000256" key="5">
    <source>
        <dbReference type="ARBA" id="ARBA00022840"/>
    </source>
</evidence>
<keyword evidence="15" id="KW-1185">Reference proteome</keyword>
<sequence length="776" mass="88330">MTATSDFLRQLNPSQRAAVEHHRGPLLVVAGAGSGKTRALTYRVANLILKHRVDPEQILAVTFTNKAAKEMKARVETLFAQTLAANTHGKALEVLEAAEQTQLRSRVWRTYIKPLWIGTFHSLCGKILRFDINKYRDENGRQWTRSFTIFDESDVHALVKEIVVNQLNLDDRKFNPKSVRYAISNAKNKGWSPAQLERNDPGYRGRTIAEVYRAYQDQLAANNALDFDDLIRVPVELFQQNPDVLQYWHDKFRHILVDEYQDTNRTQYNLIRLLATNGQTPREFEDWQKRSVFVVGDVDQSIYSFRMADFTILLDFQDDFGDGLEDDLTQTMVKLEENYRSTQTILEVANSLIELNSERIDKVLRPTRGEGEPICIYRADDDREEADFVTSQMATLIRENPELNWGDFAILYRTNAQSRSFEELLVQRKIPYRMIGGLRFYDRREIKDVLAYLRVIVNPSDSVSLKRVINVPKRGIGKTTLSKIDSVAQQLNVPFWDIISDETSIKTVAGSRAKRILEFVQLIQEQQAQIDQIEAREIFEAVIEGSGYIESLKQEGTDEADNRRQNVEELYNALVQYGEDSDDTSLSGFLASASLASDLDNLDEGEAAVSLMTLHSAKGLEFPVVFLVGLEDGLFPNYRSQQDPRALEEERRLCYVGITRAQEQLFLTHALSRSLWGQIQTAAPSQFLGELPREFIQGNTAPRQRASSVRSKGSGSLKGAQLSQDWKVGDRIVHEHFGLGEVSMIFGKAPKLSLAVKFARAGQKILDPKHEPMQRL</sequence>
<dbReference type="GO" id="GO:0003678">
    <property type="term" value="F:DNA helicase activity"/>
    <property type="evidence" value="ECO:0007669"/>
    <property type="project" value="UniProtKB-EC"/>
</dbReference>
<dbReference type="CDD" id="cd18807">
    <property type="entry name" value="SF1_C_UvrD"/>
    <property type="match status" value="1"/>
</dbReference>
<dbReference type="InterPro" id="IPR027417">
    <property type="entry name" value="P-loop_NTPase"/>
</dbReference>
<reference evidence="14" key="1">
    <citation type="submission" date="2022-06" db="EMBL/GenBank/DDBJ databases">
        <title>Genome sequence of Phormidium yuhuli AB48 isolated from an industrial photobioreactor environment.</title>
        <authorList>
            <person name="Qiu Y."/>
            <person name="Noonan A.J.C."/>
            <person name="Dofher K."/>
            <person name="Koch M."/>
            <person name="Kieft B."/>
            <person name="Lin X."/>
            <person name="Ziels R.M."/>
            <person name="Hallam S.J."/>
        </authorList>
    </citation>
    <scope>NUCLEOTIDE SEQUENCE</scope>
    <source>
        <strain evidence="14">AB48</strain>
    </source>
</reference>
<proteinExistence type="inferred from homology"/>
<feature type="domain" description="UvrD-like helicase ATP-binding" evidence="12">
    <location>
        <begin position="9"/>
        <end position="342"/>
    </location>
</feature>
<name>A0ABY5ALT5_9CYAN</name>
<dbReference type="EC" id="5.6.2.4" evidence="11"/>
<keyword evidence="4 10" id="KW-0347">Helicase</keyword>
<dbReference type="InterPro" id="IPR014017">
    <property type="entry name" value="DNA_helicase_UvrD-like_C"/>
</dbReference>
<evidence type="ECO:0000259" key="13">
    <source>
        <dbReference type="PROSITE" id="PS51217"/>
    </source>
</evidence>
<dbReference type="PANTHER" id="PTHR11070:SF2">
    <property type="entry name" value="ATP-DEPENDENT DNA HELICASE SRS2"/>
    <property type="match status" value="1"/>
</dbReference>
<dbReference type="Gene3D" id="1.10.10.160">
    <property type="match status" value="1"/>
</dbReference>
<dbReference type="Proteomes" id="UP001056708">
    <property type="component" value="Chromosome"/>
</dbReference>
<feature type="domain" description="UvrD-like helicase C-terminal" evidence="13">
    <location>
        <begin position="343"/>
        <end position="619"/>
    </location>
</feature>
<dbReference type="CDD" id="cd17932">
    <property type="entry name" value="DEXQc_UvrD"/>
    <property type="match status" value="1"/>
</dbReference>